<dbReference type="Gene3D" id="3.40.190.10">
    <property type="entry name" value="Periplasmic binding protein-like II"/>
    <property type="match status" value="2"/>
</dbReference>
<dbReference type="Proteomes" id="UP000531231">
    <property type="component" value="Unassembled WGS sequence"/>
</dbReference>
<dbReference type="FunFam" id="3.40.190.10:FF:000002">
    <property type="entry name" value="Glutamine ABC transporter periplasmic protein"/>
    <property type="match status" value="1"/>
</dbReference>
<feature type="signal peptide" evidence="5">
    <location>
        <begin position="1"/>
        <end position="21"/>
    </location>
</feature>
<keyword evidence="9" id="KW-1185">Reference proteome</keyword>
<dbReference type="CDD" id="cd13702">
    <property type="entry name" value="PBP2_mlr5654_like"/>
    <property type="match status" value="1"/>
</dbReference>
<feature type="domain" description="Ionotropic glutamate receptor C-terminal" evidence="7">
    <location>
        <begin position="26"/>
        <end position="250"/>
    </location>
</feature>
<evidence type="ECO:0000256" key="3">
    <source>
        <dbReference type="ARBA" id="ARBA00022729"/>
    </source>
</evidence>
<organism evidence="8 9">
    <name type="scientific">Pseudochrobactrum saccharolyticum</name>
    <dbReference type="NCBI Taxonomy" id="354352"/>
    <lineage>
        <taxon>Bacteria</taxon>
        <taxon>Pseudomonadati</taxon>
        <taxon>Pseudomonadota</taxon>
        <taxon>Alphaproteobacteria</taxon>
        <taxon>Hyphomicrobiales</taxon>
        <taxon>Brucellaceae</taxon>
        <taxon>Pseudochrobactrum</taxon>
    </lineage>
</organism>
<feature type="domain" description="Solute-binding protein family 3/N-terminal" evidence="6">
    <location>
        <begin position="26"/>
        <end position="251"/>
    </location>
</feature>
<comment type="subcellular location">
    <subcellularLocation>
        <location evidence="1">Cell envelope</location>
    </subcellularLocation>
</comment>
<evidence type="ECO:0000259" key="6">
    <source>
        <dbReference type="SMART" id="SM00062"/>
    </source>
</evidence>
<dbReference type="InterPro" id="IPR018313">
    <property type="entry name" value="SBP_3_CS"/>
</dbReference>
<dbReference type="RefSeq" id="WP_151159454.1">
    <property type="nucleotide sequence ID" value="NZ_JACHIL010000003.1"/>
</dbReference>
<sequence>MRRSVLFAGMVLAAIATSAGAKEWKEIRIATEGAYPPFNFVDADGSLKGFDVDIANALCEEMKAKCTLVANDWDGMIPGLQAGKFDAVIASMSITEERKKQIDFTNKYYSTPLAIAVPKDSPIKDVKPESFSGKTIGAQGGTTQAIYAEDVLAKAGAEVKLYVSADEANADLKTGRLDAMISDKFPVVDWLKTEAGSCCHILEDVPGTQTETGIALKQGNDDLKAQFNAAIDGIRKNGTYDKIMKKYFDFDIY</sequence>
<dbReference type="AlphaFoldDB" id="A0A7W8EQG7"/>
<dbReference type="InterPro" id="IPR001638">
    <property type="entry name" value="Solute-binding_3/MltF_N"/>
</dbReference>
<evidence type="ECO:0000313" key="8">
    <source>
        <dbReference type="EMBL" id="MBB5091367.1"/>
    </source>
</evidence>
<keyword evidence="3 5" id="KW-0732">Signal</keyword>
<protein>
    <submittedName>
        <fullName evidence="8">Polar amino acid transport system substrate-binding protein</fullName>
    </submittedName>
</protein>
<gene>
    <name evidence="8" type="ORF">HNQ68_001908</name>
</gene>
<reference evidence="8 9" key="1">
    <citation type="submission" date="2020-08" db="EMBL/GenBank/DDBJ databases">
        <title>Genomic Encyclopedia of Type Strains, Phase IV (KMG-IV): sequencing the most valuable type-strain genomes for metagenomic binning, comparative biology and taxonomic classification.</title>
        <authorList>
            <person name="Goeker M."/>
        </authorList>
    </citation>
    <scope>NUCLEOTIDE SEQUENCE [LARGE SCALE GENOMIC DNA]</scope>
    <source>
        <strain evidence="8 9">DSM 25620</strain>
    </source>
</reference>
<comment type="caution">
    <text evidence="8">The sequence shown here is derived from an EMBL/GenBank/DDBJ whole genome shotgun (WGS) entry which is preliminary data.</text>
</comment>
<dbReference type="GO" id="GO:0030313">
    <property type="term" value="C:cell envelope"/>
    <property type="evidence" value="ECO:0007669"/>
    <property type="project" value="UniProtKB-SubCell"/>
</dbReference>
<comment type="similarity">
    <text evidence="2 4">Belongs to the bacterial solute-binding protein 3 family.</text>
</comment>
<dbReference type="SMART" id="SM00062">
    <property type="entry name" value="PBPb"/>
    <property type="match status" value="1"/>
</dbReference>
<dbReference type="SUPFAM" id="SSF53850">
    <property type="entry name" value="Periplasmic binding protein-like II"/>
    <property type="match status" value="1"/>
</dbReference>
<name>A0A7W8EQG7_9HYPH</name>
<dbReference type="Pfam" id="PF00497">
    <property type="entry name" value="SBP_bac_3"/>
    <property type="match status" value="1"/>
</dbReference>
<dbReference type="PANTHER" id="PTHR35936:SF17">
    <property type="entry name" value="ARGININE-BINDING EXTRACELLULAR PROTEIN ARTP"/>
    <property type="match status" value="1"/>
</dbReference>
<feature type="chain" id="PRO_5031330092" evidence="5">
    <location>
        <begin position="22"/>
        <end position="253"/>
    </location>
</feature>
<dbReference type="EMBL" id="JACHIL010000003">
    <property type="protein sequence ID" value="MBB5091367.1"/>
    <property type="molecule type" value="Genomic_DNA"/>
</dbReference>
<evidence type="ECO:0000256" key="1">
    <source>
        <dbReference type="ARBA" id="ARBA00004196"/>
    </source>
</evidence>
<evidence type="ECO:0000256" key="5">
    <source>
        <dbReference type="SAM" id="SignalP"/>
    </source>
</evidence>
<evidence type="ECO:0000256" key="2">
    <source>
        <dbReference type="ARBA" id="ARBA00010333"/>
    </source>
</evidence>
<dbReference type="PROSITE" id="PS01039">
    <property type="entry name" value="SBP_BACTERIAL_3"/>
    <property type="match status" value="1"/>
</dbReference>
<evidence type="ECO:0000313" key="9">
    <source>
        <dbReference type="Proteomes" id="UP000531231"/>
    </source>
</evidence>
<proteinExistence type="inferred from homology"/>
<dbReference type="PANTHER" id="PTHR35936">
    <property type="entry name" value="MEMBRANE-BOUND LYTIC MUREIN TRANSGLYCOSYLASE F"/>
    <property type="match status" value="1"/>
</dbReference>
<evidence type="ECO:0000256" key="4">
    <source>
        <dbReference type="RuleBase" id="RU003744"/>
    </source>
</evidence>
<accession>A0A7W8EQG7</accession>
<dbReference type="GO" id="GO:0015276">
    <property type="term" value="F:ligand-gated monoatomic ion channel activity"/>
    <property type="evidence" value="ECO:0007669"/>
    <property type="project" value="InterPro"/>
</dbReference>
<dbReference type="SMART" id="SM00079">
    <property type="entry name" value="PBPe"/>
    <property type="match status" value="1"/>
</dbReference>
<evidence type="ECO:0000259" key="7">
    <source>
        <dbReference type="SMART" id="SM00079"/>
    </source>
</evidence>
<dbReference type="GO" id="GO:0016020">
    <property type="term" value="C:membrane"/>
    <property type="evidence" value="ECO:0007669"/>
    <property type="project" value="InterPro"/>
</dbReference>
<dbReference type="InterPro" id="IPR001320">
    <property type="entry name" value="Iontro_rcpt_C"/>
</dbReference>